<protein>
    <submittedName>
        <fullName evidence="2">Uncharacterized protein</fullName>
    </submittedName>
</protein>
<evidence type="ECO:0000256" key="1">
    <source>
        <dbReference type="SAM" id="MobiDB-lite"/>
    </source>
</evidence>
<dbReference type="AlphaFoldDB" id="A0A0D7AQT8"/>
<feature type="compositionally biased region" description="Polar residues" evidence="1">
    <location>
        <begin position="1"/>
        <end position="12"/>
    </location>
</feature>
<evidence type="ECO:0000313" key="2">
    <source>
        <dbReference type="EMBL" id="KIY53681.1"/>
    </source>
</evidence>
<feature type="region of interest" description="Disordered" evidence="1">
    <location>
        <begin position="120"/>
        <end position="288"/>
    </location>
</feature>
<dbReference type="EMBL" id="KN881592">
    <property type="protein sequence ID" value="KIY53681.1"/>
    <property type="molecule type" value="Genomic_DNA"/>
</dbReference>
<proteinExistence type="predicted"/>
<gene>
    <name evidence="2" type="ORF">FISHEDRAFT_68665</name>
</gene>
<feature type="region of interest" description="Disordered" evidence="1">
    <location>
        <begin position="1"/>
        <end position="42"/>
    </location>
</feature>
<name>A0A0D7AQT8_9AGAR</name>
<evidence type="ECO:0000313" key="3">
    <source>
        <dbReference type="Proteomes" id="UP000054144"/>
    </source>
</evidence>
<sequence length="288" mass="30486">MVGTTDVVSDASNVLELETPSVDEVGGSGEVVTPDADGMESEKEIGKEIVVEEENGEGVDNDVTVAGTDTDNEKELDEYDAGILSDLVDGEAFWEILEDGATWDLAVDTDVGTILDVVETDSDVVGTSDVAGVNEPPVATESETTPDPTEVNVVAADKVKEKDSDPNEEETAPDPNEETAPDPMEETVPEPVDEETTSNEVNEWVPNPEEETSAPEVKTAPEEVIPDPKVLVGSDEDEVNPVASDEKEGTPVPDSVKEEETVPDSMEETAPDEINEVGLPTVTLPVPG</sequence>
<dbReference type="Proteomes" id="UP000054144">
    <property type="component" value="Unassembled WGS sequence"/>
</dbReference>
<feature type="compositionally biased region" description="Basic and acidic residues" evidence="1">
    <location>
        <begin position="244"/>
        <end position="260"/>
    </location>
</feature>
<feature type="compositionally biased region" description="Acidic residues" evidence="1">
    <location>
        <begin position="166"/>
        <end position="197"/>
    </location>
</feature>
<feature type="region of interest" description="Disordered" evidence="1">
    <location>
        <begin position="54"/>
        <end position="73"/>
    </location>
</feature>
<organism evidence="2 3">
    <name type="scientific">Fistulina hepatica ATCC 64428</name>
    <dbReference type="NCBI Taxonomy" id="1128425"/>
    <lineage>
        <taxon>Eukaryota</taxon>
        <taxon>Fungi</taxon>
        <taxon>Dikarya</taxon>
        <taxon>Basidiomycota</taxon>
        <taxon>Agaricomycotina</taxon>
        <taxon>Agaricomycetes</taxon>
        <taxon>Agaricomycetidae</taxon>
        <taxon>Agaricales</taxon>
        <taxon>Fistulinaceae</taxon>
        <taxon>Fistulina</taxon>
    </lineage>
</organism>
<feature type="compositionally biased region" description="Acidic residues" evidence="1">
    <location>
        <begin position="261"/>
        <end position="275"/>
    </location>
</feature>
<keyword evidence="3" id="KW-1185">Reference proteome</keyword>
<reference evidence="2 3" key="1">
    <citation type="journal article" date="2015" name="Fungal Genet. Biol.">
        <title>Evolution of novel wood decay mechanisms in Agaricales revealed by the genome sequences of Fistulina hepatica and Cylindrobasidium torrendii.</title>
        <authorList>
            <person name="Floudas D."/>
            <person name="Held B.W."/>
            <person name="Riley R."/>
            <person name="Nagy L.G."/>
            <person name="Koehler G."/>
            <person name="Ransdell A.S."/>
            <person name="Younus H."/>
            <person name="Chow J."/>
            <person name="Chiniquy J."/>
            <person name="Lipzen A."/>
            <person name="Tritt A."/>
            <person name="Sun H."/>
            <person name="Haridas S."/>
            <person name="LaButti K."/>
            <person name="Ohm R.A."/>
            <person name="Kues U."/>
            <person name="Blanchette R.A."/>
            <person name="Grigoriev I.V."/>
            <person name="Minto R.E."/>
            <person name="Hibbett D.S."/>
        </authorList>
    </citation>
    <scope>NUCLEOTIDE SEQUENCE [LARGE SCALE GENOMIC DNA]</scope>
    <source>
        <strain evidence="2 3">ATCC 64428</strain>
    </source>
</reference>
<accession>A0A0D7AQT8</accession>